<organism evidence="2 3">
    <name type="scientific">Eiseniibacteriota bacterium</name>
    <dbReference type="NCBI Taxonomy" id="2212470"/>
    <lineage>
        <taxon>Bacteria</taxon>
        <taxon>Candidatus Eiseniibacteriota</taxon>
    </lineage>
</organism>
<sequence length="628" mass="66641">MSARELLSAWRRRPTLTAGLLACVLLAAATPVGAGEPRVTLQMGAASLPVGGQALLTVTLEGFSQRAGKPQFPSTDGLEVHESGRSTNMSWVNGSFASSITYNFVVRARREGSYTIGPAQVEDKGRAYRSETVSLQVTPAASGATGAPGGAQRAPAHGDDARADGRGLFARVLVEPHEVVLDQQVTVRFRLYQRADVTLLDVGGFEPPRTEGFWREDLGAQRDFSVTIDGAAYHVREIAWALFPTRTGELEIGPGRVVCQVPAGRGRSRDPFSGFFGRSLFDAQTVPLETEPVRVRVRPLPEEGRPSGFSGSVGDYAVGASIDTPEPRQGEPFTLTLSVRGTGHIQTIGQPVWPDWAGLRVYDSGEGVSVAARDDRLAGEKSFKQVLVPQRAGTMTIDPVRFVYFDPLRQRYATKTTAPIALRVLPAGAGGGGGSGAAGAGELGEDMLYIHTGIASGLRPRAAAGLGAGHLVHLAPLLLIGAGWIGRGRRLAFERDPVRRRRAGALGGARKRIAARSAAAEERETASLLSETIEEYLDAWLAQPARGMLRSELPGRLADAGLGEALIGRLLALLEWCDDVRYGAGGGAPPPAQRRAEALELLAAIDGSFRTADSIARRSGASGREDGR</sequence>
<dbReference type="Proteomes" id="UP000748308">
    <property type="component" value="Unassembled WGS sequence"/>
</dbReference>
<reference evidence="2" key="1">
    <citation type="submission" date="2019-03" db="EMBL/GenBank/DDBJ databases">
        <title>Lake Tanganyika Metagenome-Assembled Genomes (MAGs).</title>
        <authorList>
            <person name="Tran P."/>
        </authorList>
    </citation>
    <scope>NUCLEOTIDE SEQUENCE</scope>
    <source>
        <strain evidence="2">M_DeepCast_400m_m2_100</strain>
    </source>
</reference>
<proteinExistence type="predicted"/>
<dbReference type="AlphaFoldDB" id="A0A937X675"/>
<dbReference type="PANTHER" id="PTHR40940:SF2">
    <property type="entry name" value="BATD"/>
    <property type="match status" value="1"/>
</dbReference>
<accession>A0A937X675</accession>
<evidence type="ECO:0000313" key="3">
    <source>
        <dbReference type="Proteomes" id="UP000748308"/>
    </source>
</evidence>
<dbReference type="Pfam" id="PF13584">
    <property type="entry name" value="BatD"/>
    <property type="match status" value="2"/>
</dbReference>
<dbReference type="InterPro" id="IPR025738">
    <property type="entry name" value="BatD"/>
</dbReference>
<dbReference type="PANTHER" id="PTHR40940">
    <property type="entry name" value="PROTEIN BATD-RELATED"/>
    <property type="match status" value="1"/>
</dbReference>
<dbReference type="EMBL" id="VGIY01000025">
    <property type="protein sequence ID" value="MBM3316598.1"/>
    <property type="molecule type" value="Genomic_DNA"/>
</dbReference>
<evidence type="ECO:0000313" key="2">
    <source>
        <dbReference type="EMBL" id="MBM3316598.1"/>
    </source>
</evidence>
<name>A0A937X675_UNCEI</name>
<feature type="region of interest" description="Disordered" evidence="1">
    <location>
        <begin position="139"/>
        <end position="161"/>
    </location>
</feature>
<gene>
    <name evidence="2" type="ORF">FJY75_01975</name>
</gene>
<protein>
    <submittedName>
        <fullName evidence="2">Protein BatD</fullName>
    </submittedName>
</protein>
<evidence type="ECO:0000256" key="1">
    <source>
        <dbReference type="SAM" id="MobiDB-lite"/>
    </source>
</evidence>
<comment type="caution">
    <text evidence="2">The sequence shown here is derived from an EMBL/GenBank/DDBJ whole genome shotgun (WGS) entry which is preliminary data.</text>
</comment>